<evidence type="ECO:0000313" key="2">
    <source>
        <dbReference type="EMBL" id="GMR40830.1"/>
    </source>
</evidence>
<dbReference type="Proteomes" id="UP001328107">
    <property type="component" value="Unassembled WGS sequence"/>
</dbReference>
<keyword evidence="3" id="KW-1185">Reference proteome</keyword>
<feature type="compositionally biased region" description="Acidic residues" evidence="1">
    <location>
        <begin position="560"/>
        <end position="575"/>
    </location>
</feature>
<feature type="region of interest" description="Disordered" evidence="1">
    <location>
        <begin position="542"/>
        <end position="575"/>
    </location>
</feature>
<name>A0AAN4ZPK9_9BILA</name>
<protein>
    <submittedName>
        <fullName evidence="2">Uncharacterized protein</fullName>
    </submittedName>
</protein>
<dbReference type="AlphaFoldDB" id="A0AAN4ZPK9"/>
<comment type="caution">
    <text evidence="2">The sequence shown here is derived from an EMBL/GenBank/DDBJ whole genome shotgun (WGS) entry which is preliminary data.</text>
</comment>
<feature type="non-terminal residue" evidence="2">
    <location>
        <position position="1"/>
    </location>
</feature>
<evidence type="ECO:0000313" key="3">
    <source>
        <dbReference type="Proteomes" id="UP001328107"/>
    </source>
</evidence>
<organism evidence="2 3">
    <name type="scientific">Pristionchus mayeri</name>
    <dbReference type="NCBI Taxonomy" id="1317129"/>
    <lineage>
        <taxon>Eukaryota</taxon>
        <taxon>Metazoa</taxon>
        <taxon>Ecdysozoa</taxon>
        <taxon>Nematoda</taxon>
        <taxon>Chromadorea</taxon>
        <taxon>Rhabditida</taxon>
        <taxon>Rhabditina</taxon>
        <taxon>Diplogasteromorpha</taxon>
        <taxon>Diplogasteroidea</taxon>
        <taxon>Neodiplogasteridae</taxon>
        <taxon>Pristionchus</taxon>
    </lineage>
</organism>
<feature type="compositionally biased region" description="Polar residues" evidence="1">
    <location>
        <begin position="550"/>
        <end position="559"/>
    </location>
</feature>
<evidence type="ECO:0000256" key="1">
    <source>
        <dbReference type="SAM" id="MobiDB-lite"/>
    </source>
</evidence>
<gene>
    <name evidence="2" type="ORF">PMAYCL1PPCAC_11025</name>
</gene>
<reference evidence="3" key="1">
    <citation type="submission" date="2022-10" db="EMBL/GenBank/DDBJ databases">
        <title>Genome assembly of Pristionchus species.</title>
        <authorList>
            <person name="Yoshida K."/>
            <person name="Sommer R.J."/>
        </authorList>
    </citation>
    <scope>NUCLEOTIDE SEQUENCE [LARGE SCALE GENOMIC DNA]</scope>
    <source>
        <strain evidence="3">RS5460</strain>
    </source>
</reference>
<proteinExistence type="predicted"/>
<accession>A0AAN4ZPK9</accession>
<sequence>SKSGFAAFQGRLGCMATFVRQLECPIVPQLCVEGEEYDSALDEQCAFSFAFDKDAKHKSVTSFLRNRELFGNRPSQRPRAVYDVNIMDTFTRGFRREGLDKNDRQLWVPVYVPLQASTTENQRCFTDSNIAAVSPDGNALVRSRIDDEDDRVYDGRSRGAKLLYICTLFPKYLVWSLSMVLEDVPVTVSNSFVFSRRHGLVASVLMDTCVEERDVRGPQQGVIRVDLLVPWAAAQLCSINTACLAQREDRSRKAIEKRCIRVHDRGVIINCGFQIVFITVTPKILYPLAVPGEIRKTYYFQPKSYLGVETNPTDAVEQRLDVDVGETLSCRYALALPSRAHAHAMITRLEMRQHPGEPVKQRLHKHPEVGEPKYGSKMYMARQVVSIESIISKFLSRWYAVQPTPAKFVGIMDYEADVLSVDEVGSSAQIGVFVKAEVRYALPNRAEVREDAEGERRRVKAPREKTQFDVVYVEFEWLIIEGGPRNPRVCMRKAGIGNSEIFDKNRWYTGNPRERYEPHEVLQRESNKAVIELQPRFQPEMVLKQRSTRNRLQNSQSELSFDEMDHEEEDSQEEV</sequence>
<dbReference type="EMBL" id="BTRK01000003">
    <property type="protein sequence ID" value="GMR40830.1"/>
    <property type="molecule type" value="Genomic_DNA"/>
</dbReference>